<name>A0A229NTH2_9BACL</name>
<dbReference type="OrthoDB" id="1905743at2"/>
<dbReference type="Proteomes" id="UP000215145">
    <property type="component" value="Unassembled WGS sequence"/>
</dbReference>
<reference evidence="1 2" key="1">
    <citation type="submission" date="2017-07" db="EMBL/GenBank/DDBJ databases">
        <title>Paenibacillus herberti R33 genome sequencing and assembly.</title>
        <authorList>
            <person name="Su W."/>
        </authorList>
    </citation>
    <scope>NUCLEOTIDE SEQUENCE [LARGE SCALE GENOMIC DNA]</scope>
    <source>
        <strain evidence="1 2">R33</strain>
    </source>
</reference>
<accession>A0A229NTH2</accession>
<gene>
    <name evidence="1" type="ORF">CGZ75_23595</name>
</gene>
<protein>
    <submittedName>
        <fullName evidence="1">Uncharacterized protein</fullName>
    </submittedName>
</protein>
<comment type="caution">
    <text evidence="1">The sequence shown here is derived from an EMBL/GenBank/DDBJ whole genome shotgun (WGS) entry which is preliminary data.</text>
</comment>
<dbReference type="EMBL" id="NMUQ01000004">
    <property type="protein sequence ID" value="OXM13148.1"/>
    <property type="molecule type" value="Genomic_DNA"/>
</dbReference>
<keyword evidence="2" id="KW-1185">Reference proteome</keyword>
<sequence>MFQRDYIMRMIEQMAQVSGSLLGLRKAGKQEEALQVIEELLDKHFRMNARLLRSLSEEDLIRMMSRSGEPDTAMLHALALLFKEEADLQGDLGREPAAFQSRLKSLHLLLRISSLGAEPSPDDTAEEQLRMLLPYELPTATKRLVAGWREEQGKYAQAEDLWYELQDDGQLQPGELDQFYNRLLPLPDVALERGGLSRSELLEAAKSVPAKAHSNKGEVTQS</sequence>
<dbReference type="RefSeq" id="WP_089526877.1">
    <property type="nucleotide sequence ID" value="NZ_NMUQ01000004.1"/>
</dbReference>
<organism evidence="1 2">
    <name type="scientific">Paenibacillus herberti</name>
    <dbReference type="NCBI Taxonomy" id="1619309"/>
    <lineage>
        <taxon>Bacteria</taxon>
        <taxon>Bacillati</taxon>
        <taxon>Bacillota</taxon>
        <taxon>Bacilli</taxon>
        <taxon>Bacillales</taxon>
        <taxon>Paenibacillaceae</taxon>
        <taxon>Paenibacillus</taxon>
    </lineage>
</organism>
<dbReference type="InterPro" id="IPR045507">
    <property type="entry name" value="DUF6483"/>
</dbReference>
<evidence type="ECO:0000313" key="2">
    <source>
        <dbReference type="Proteomes" id="UP000215145"/>
    </source>
</evidence>
<evidence type="ECO:0000313" key="1">
    <source>
        <dbReference type="EMBL" id="OXM13148.1"/>
    </source>
</evidence>
<dbReference type="Pfam" id="PF20092">
    <property type="entry name" value="DUF6483"/>
    <property type="match status" value="1"/>
</dbReference>
<proteinExistence type="predicted"/>
<dbReference type="AlphaFoldDB" id="A0A229NTH2"/>